<dbReference type="InterPro" id="IPR036188">
    <property type="entry name" value="FAD/NAD-bd_sf"/>
</dbReference>
<organism evidence="3 4">
    <name type="scientific">Derxia gummosa DSM 723</name>
    <dbReference type="NCBI Taxonomy" id="1121388"/>
    <lineage>
        <taxon>Bacteria</taxon>
        <taxon>Pseudomonadati</taxon>
        <taxon>Pseudomonadota</taxon>
        <taxon>Betaproteobacteria</taxon>
        <taxon>Burkholderiales</taxon>
        <taxon>Alcaligenaceae</taxon>
        <taxon>Derxia</taxon>
    </lineage>
</organism>
<evidence type="ECO:0000256" key="1">
    <source>
        <dbReference type="ARBA" id="ARBA00005995"/>
    </source>
</evidence>
<dbReference type="PANTHER" id="PTHR43563:SF14">
    <property type="entry name" value="AMINE OXIDASE"/>
    <property type="match status" value="1"/>
</dbReference>
<protein>
    <submittedName>
        <fullName evidence="4">Flavin monoamine oxidase family protein</fullName>
        <ecNumber evidence="4">1.-.-.-</ecNumber>
    </submittedName>
</protein>
<dbReference type="Pfam" id="PF13450">
    <property type="entry name" value="NAD_binding_8"/>
    <property type="match status" value="1"/>
</dbReference>
<dbReference type="SUPFAM" id="SSF51905">
    <property type="entry name" value="FAD/NAD(P)-binding domain"/>
    <property type="match status" value="1"/>
</dbReference>
<name>A0A9U5CVP6_9BURK</name>
<accession>A0A9U5CVP6</accession>
<keyword evidence="3" id="KW-1185">Reference proteome</keyword>
<evidence type="ECO:0000313" key="4">
    <source>
        <dbReference type="RefSeq" id="WP_028312835.1"/>
    </source>
</evidence>
<dbReference type="Proteomes" id="UP000675920">
    <property type="component" value="Unplaced"/>
</dbReference>
<evidence type="ECO:0000259" key="2">
    <source>
        <dbReference type="Pfam" id="PF01593"/>
    </source>
</evidence>
<dbReference type="Pfam" id="PF01593">
    <property type="entry name" value="Amino_oxidase"/>
    <property type="match status" value="1"/>
</dbReference>
<dbReference type="RefSeq" id="WP_028312835.1">
    <property type="nucleotide sequence ID" value="NZ_KI519499.1"/>
</dbReference>
<proteinExistence type="inferred from homology"/>
<dbReference type="Gene3D" id="3.50.50.60">
    <property type="entry name" value="FAD/NAD(P)-binding domain"/>
    <property type="match status" value="2"/>
</dbReference>
<dbReference type="InterPro" id="IPR002937">
    <property type="entry name" value="Amino_oxidase"/>
</dbReference>
<dbReference type="AlphaFoldDB" id="A0A9U5CVP6"/>
<dbReference type="GO" id="GO:0016491">
    <property type="term" value="F:oxidoreductase activity"/>
    <property type="evidence" value="ECO:0007669"/>
    <property type="project" value="InterPro"/>
</dbReference>
<dbReference type="SUPFAM" id="SSF54373">
    <property type="entry name" value="FAD-linked reductases, C-terminal domain"/>
    <property type="match status" value="1"/>
</dbReference>
<comment type="similarity">
    <text evidence="1">Belongs to the flavin monoamine oxidase family.</text>
</comment>
<dbReference type="EC" id="1.-.-.-" evidence="4"/>
<sequence>MIDTAIVGAGVCGLELAARLQALGASFTVFEARDRIGGRVLTKPAASGGALDLGPTWFWPDTEPRIARRLDELGLASFPQHDSGTVLKLDDPNKAAEPAEYSGVHGGARRIVGGSVRLVEALAARLPAGSIEFGSQIVSVVDHGDHVELGIRAGGIDRSVSAKRVVFALPPRLVAQDVSFSPALPEALAASLAATRTWMADQAKAVVEYPTAFWRDAGQSGNAFVSHAQVMLHEIFDACDADASTAALGGFVALPPEVRTAIRAGLSLLVSSQMVQVFGVAADSEKLNYQDWSTERFTASEADKASFNDGPPVYGDAMLRRAWWDGRLHFGGTESASYGAGHMEGALEAAARILRALPAARPATSTGAAMTDERPAAFTEFATWVTIQRASAPERYKKLLHQLMSTQQSEQLLQRAVLGAVEQVYSEALARLEETDLGNVTGMVVQGKSSLTPLALGAFAGFSKAMLDAAIAFNRTSCAMSNFPDEAKPQADYIDVIVRDLAAAWREFAMAVNELLLSKTGAKDHAPG</sequence>
<evidence type="ECO:0000313" key="3">
    <source>
        <dbReference type="Proteomes" id="UP000675920"/>
    </source>
</evidence>
<dbReference type="PANTHER" id="PTHR43563">
    <property type="entry name" value="AMINE OXIDASE"/>
    <property type="match status" value="1"/>
</dbReference>
<feature type="domain" description="Amine oxidase" evidence="2">
    <location>
        <begin position="100"/>
        <end position="352"/>
    </location>
</feature>
<dbReference type="OrthoDB" id="3972913at2"/>
<dbReference type="InterPro" id="IPR050703">
    <property type="entry name" value="Flavin_MAO"/>
</dbReference>
<reference evidence="4" key="1">
    <citation type="submission" date="2025-08" db="UniProtKB">
        <authorList>
            <consortium name="RefSeq"/>
        </authorList>
    </citation>
    <scope>IDENTIFICATION</scope>
</reference>